<feature type="transmembrane region" description="Helical" evidence="6">
    <location>
        <begin position="137"/>
        <end position="154"/>
    </location>
</feature>
<evidence type="ECO:0000256" key="2">
    <source>
        <dbReference type="ARBA" id="ARBA00007375"/>
    </source>
</evidence>
<name>A0A4S3MB07_9RHOB</name>
<evidence type="ECO:0000256" key="1">
    <source>
        <dbReference type="ARBA" id="ARBA00004141"/>
    </source>
</evidence>
<dbReference type="EMBL" id="SSMD01000002">
    <property type="protein sequence ID" value="THD75654.1"/>
    <property type="molecule type" value="Genomic_DNA"/>
</dbReference>
<feature type="transmembrane region" description="Helical" evidence="6">
    <location>
        <begin position="106"/>
        <end position="125"/>
    </location>
</feature>
<dbReference type="GO" id="GO:0016020">
    <property type="term" value="C:membrane"/>
    <property type="evidence" value="ECO:0007669"/>
    <property type="project" value="UniProtKB-SubCell"/>
</dbReference>
<dbReference type="RefSeq" id="WP_136338017.1">
    <property type="nucleotide sequence ID" value="NZ_SSMD01000002.1"/>
</dbReference>
<keyword evidence="4 6" id="KW-1133">Transmembrane helix</keyword>
<evidence type="ECO:0000256" key="5">
    <source>
        <dbReference type="ARBA" id="ARBA00023136"/>
    </source>
</evidence>
<comment type="subcellular location">
    <subcellularLocation>
        <location evidence="1">Membrane</location>
        <topology evidence="1">Multi-pass membrane protein</topology>
    </subcellularLocation>
</comment>
<gene>
    <name evidence="7" type="ORF">E7681_04150</name>
</gene>
<dbReference type="InterPro" id="IPR012506">
    <property type="entry name" value="TMEM86B-like"/>
</dbReference>
<feature type="transmembrane region" description="Helical" evidence="6">
    <location>
        <begin position="193"/>
        <end position="211"/>
    </location>
</feature>
<dbReference type="PANTHER" id="PTHR31885">
    <property type="entry name" value="GH04784P"/>
    <property type="match status" value="1"/>
</dbReference>
<proteinExistence type="inferred from homology"/>
<dbReference type="OrthoDB" id="345840at2"/>
<dbReference type="GO" id="GO:0016787">
    <property type="term" value="F:hydrolase activity"/>
    <property type="evidence" value="ECO:0007669"/>
    <property type="project" value="TreeGrafter"/>
</dbReference>
<keyword evidence="3 6" id="KW-0812">Transmembrane</keyword>
<dbReference type="Proteomes" id="UP000306113">
    <property type="component" value="Unassembled WGS sequence"/>
</dbReference>
<dbReference type="PANTHER" id="PTHR31885:SF6">
    <property type="entry name" value="GH04784P"/>
    <property type="match status" value="1"/>
</dbReference>
<keyword evidence="5 6" id="KW-0472">Membrane</keyword>
<comment type="caution">
    <text evidence="7">The sequence shown here is derived from an EMBL/GenBank/DDBJ whole genome shotgun (WGS) entry which is preliminary data.</text>
</comment>
<feature type="transmembrane region" description="Helical" evidence="6">
    <location>
        <begin position="39"/>
        <end position="69"/>
    </location>
</feature>
<feature type="transmembrane region" description="Helical" evidence="6">
    <location>
        <begin position="81"/>
        <end position="100"/>
    </location>
</feature>
<accession>A0A4S3MB07</accession>
<dbReference type="AlphaFoldDB" id="A0A4S3MB07"/>
<evidence type="ECO:0000256" key="4">
    <source>
        <dbReference type="ARBA" id="ARBA00022989"/>
    </source>
</evidence>
<organism evidence="7 8">
    <name type="scientific">Thalassobius vesicularis</name>
    <dbReference type="NCBI Taxonomy" id="1294297"/>
    <lineage>
        <taxon>Bacteria</taxon>
        <taxon>Pseudomonadati</taxon>
        <taxon>Pseudomonadota</taxon>
        <taxon>Alphaproteobacteria</taxon>
        <taxon>Rhodobacterales</taxon>
        <taxon>Roseobacteraceae</taxon>
        <taxon>Thalassovita</taxon>
    </lineage>
</organism>
<reference evidence="7 8" key="1">
    <citation type="submission" date="2019-04" db="EMBL/GenBank/DDBJ databases">
        <title>Draft genome sequence of Youngimonas vesicularis.</title>
        <authorList>
            <person name="Hameed A."/>
        </authorList>
    </citation>
    <scope>NUCLEOTIDE SEQUENCE [LARGE SCALE GENOMIC DNA]</scope>
    <source>
        <strain evidence="7 8">CC-AMW-E</strain>
    </source>
</reference>
<sequence>MEPNWALIAAGAVLALLYGGVFCWRGESWLRSGVKTGAVVLPALGLMGAGLPGLALAGLWACAAGDFLLSRPGEGALKAGIGAFAAGHILYVVAFLTAFPMGSPDALFWGVAVVLVALGASTEVWLSPQTGALRPAVRGYVVLILSMGICAALPGGPRIWVLSGALCFVASDLILSTQIFIRPGGRGPAVAVWVLYWGAQALLMAGFWTFAQA</sequence>
<evidence type="ECO:0000256" key="6">
    <source>
        <dbReference type="SAM" id="Phobius"/>
    </source>
</evidence>
<evidence type="ECO:0000313" key="8">
    <source>
        <dbReference type="Proteomes" id="UP000306113"/>
    </source>
</evidence>
<protein>
    <submittedName>
        <fullName evidence="7">Lysoplasmalogenase</fullName>
    </submittedName>
</protein>
<dbReference type="Pfam" id="PF07947">
    <property type="entry name" value="YhhN"/>
    <property type="match status" value="1"/>
</dbReference>
<evidence type="ECO:0000313" key="7">
    <source>
        <dbReference type="EMBL" id="THD75654.1"/>
    </source>
</evidence>
<keyword evidence="8" id="KW-1185">Reference proteome</keyword>
<comment type="similarity">
    <text evidence="2">Belongs to the TMEM86 family.</text>
</comment>
<evidence type="ECO:0000256" key="3">
    <source>
        <dbReference type="ARBA" id="ARBA00022692"/>
    </source>
</evidence>